<accession>A0ABT6YWN4</accession>
<dbReference type="PROSITE" id="PS51257">
    <property type="entry name" value="PROKAR_LIPOPROTEIN"/>
    <property type="match status" value="1"/>
</dbReference>
<dbReference type="Pfam" id="PF14322">
    <property type="entry name" value="SusD-like_3"/>
    <property type="match status" value="1"/>
</dbReference>
<dbReference type="RefSeq" id="WP_283380458.1">
    <property type="nucleotide sequence ID" value="NZ_JASHIE010000001.1"/>
</dbReference>
<feature type="domain" description="SusD-like N-terminal" evidence="7">
    <location>
        <begin position="25"/>
        <end position="233"/>
    </location>
</feature>
<dbReference type="InterPro" id="IPR033985">
    <property type="entry name" value="SusD-like_N"/>
</dbReference>
<keyword evidence="4" id="KW-0472">Membrane</keyword>
<keyword evidence="9" id="KW-1185">Reference proteome</keyword>
<gene>
    <name evidence="8" type="ORF">QM481_01985</name>
</gene>
<feature type="domain" description="RagB/SusD" evidence="6">
    <location>
        <begin position="340"/>
        <end position="421"/>
    </location>
</feature>
<dbReference type="InterPro" id="IPR011990">
    <property type="entry name" value="TPR-like_helical_dom_sf"/>
</dbReference>
<evidence type="ECO:0000256" key="1">
    <source>
        <dbReference type="ARBA" id="ARBA00004442"/>
    </source>
</evidence>
<proteinExistence type="inferred from homology"/>
<evidence type="ECO:0000256" key="3">
    <source>
        <dbReference type="ARBA" id="ARBA00022729"/>
    </source>
</evidence>
<dbReference type="Proteomes" id="UP001225761">
    <property type="component" value="Unassembled WGS sequence"/>
</dbReference>
<evidence type="ECO:0000259" key="6">
    <source>
        <dbReference type="Pfam" id="PF07980"/>
    </source>
</evidence>
<evidence type="ECO:0000256" key="2">
    <source>
        <dbReference type="ARBA" id="ARBA00006275"/>
    </source>
</evidence>
<dbReference type="Pfam" id="PF07980">
    <property type="entry name" value="SusD_RagB"/>
    <property type="match status" value="1"/>
</dbReference>
<sequence length="449" mass="49480">MKKLTKNIFLIGLAVSTLTSCDNSYLDLEPKVSIDESAALNTSKDIQVTLNGAYDGLSDVNVWGGGSQYIKELLVDDRDVVFGGTYTTLDEIWRKTIATTNGDITNLWLDSYNAINRVNNVMSAISKVDDANRNRVEGEARFIRGALYFDLVNLYGKFWGDGDNNTNLAVPLILTPTRGITQDDYRTRATVAQVYAQVIDDLTKAEQLLSSQVDNYGFASKNAAAAMLSRVYLAQGNYALARDAANRVITSGVHALAPTFADAFADGSNTEELIFRIIVTDQDGANDLNTFYGSTASNGRGDIRVQSKFLSLYSSEDSRGKFFERVNNLNFTLKFADRYGDLPIIRFAEMYLTRAECNFRLGTTVGALPISDINKIRDRAGANLLTNLTLADILKERRLELAFEGGNYLDIKRTKQSVGALTSNSNALTLPIPQREIDTNKSLVQNAGY</sequence>
<reference evidence="8 9" key="1">
    <citation type="submission" date="2023-05" db="EMBL/GenBank/DDBJ databases">
        <title>Novel species of genus Flectobacillus isolated from stream in China.</title>
        <authorList>
            <person name="Lu H."/>
        </authorList>
    </citation>
    <scope>NUCLEOTIDE SEQUENCE [LARGE SCALE GENOMIC DNA]</scope>
    <source>
        <strain evidence="8 9">LFS242W</strain>
    </source>
</reference>
<evidence type="ECO:0000256" key="4">
    <source>
        <dbReference type="ARBA" id="ARBA00023136"/>
    </source>
</evidence>
<dbReference type="Gene3D" id="1.25.40.390">
    <property type="match status" value="1"/>
</dbReference>
<keyword evidence="3" id="KW-0732">Signal</keyword>
<protein>
    <submittedName>
        <fullName evidence="8">RagB/SusD family nutrient uptake outer membrane protein</fullName>
    </submittedName>
</protein>
<keyword evidence="5" id="KW-0998">Cell outer membrane</keyword>
<comment type="subcellular location">
    <subcellularLocation>
        <location evidence="1">Cell outer membrane</location>
    </subcellularLocation>
</comment>
<dbReference type="InterPro" id="IPR012944">
    <property type="entry name" value="SusD_RagB_dom"/>
</dbReference>
<dbReference type="SUPFAM" id="SSF48452">
    <property type="entry name" value="TPR-like"/>
    <property type="match status" value="1"/>
</dbReference>
<evidence type="ECO:0000313" key="9">
    <source>
        <dbReference type="Proteomes" id="UP001225761"/>
    </source>
</evidence>
<evidence type="ECO:0000259" key="7">
    <source>
        <dbReference type="Pfam" id="PF14322"/>
    </source>
</evidence>
<comment type="caution">
    <text evidence="8">The sequence shown here is derived from an EMBL/GenBank/DDBJ whole genome shotgun (WGS) entry which is preliminary data.</text>
</comment>
<name>A0ABT6YWN4_9BACT</name>
<evidence type="ECO:0000313" key="8">
    <source>
        <dbReference type="EMBL" id="MDI9873274.1"/>
    </source>
</evidence>
<dbReference type="CDD" id="cd08977">
    <property type="entry name" value="SusD"/>
    <property type="match status" value="1"/>
</dbReference>
<comment type="similarity">
    <text evidence="2">Belongs to the SusD family.</text>
</comment>
<dbReference type="EMBL" id="JASHIE010000001">
    <property type="protein sequence ID" value="MDI9873274.1"/>
    <property type="molecule type" value="Genomic_DNA"/>
</dbReference>
<organism evidence="8 9">
    <name type="scientific">Flectobacillus rivi</name>
    <dbReference type="NCBI Taxonomy" id="2984209"/>
    <lineage>
        <taxon>Bacteria</taxon>
        <taxon>Pseudomonadati</taxon>
        <taxon>Bacteroidota</taxon>
        <taxon>Cytophagia</taxon>
        <taxon>Cytophagales</taxon>
        <taxon>Flectobacillaceae</taxon>
        <taxon>Flectobacillus</taxon>
    </lineage>
</organism>
<evidence type="ECO:0000256" key="5">
    <source>
        <dbReference type="ARBA" id="ARBA00023237"/>
    </source>
</evidence>